<proteinExistence type="predicted"/>
<dbReference type="AlphaFoldDB" id="A0AA37HXF7"/>
<dbReference type="InterPro" id="IPR050833">
    <property type="entry name" value="Poly_Biosynth_Transport"/>
</dbReference>
<dbReference type="InterPro" id="IPR002797">
    <property type="entry name" value="Polysacc_synth"/>
</dbReference>
<evidence type="ECO:0000256" key="1">
    <source>
        <dbReference type="ARBA" id="ARBA00004651"/>
    </source>
</evidence>
<dbReference type="CDD" id="cd13128">
    <property type="entry name" value="MATE_Wzx_like"/>
    <property type="match status" value="1"/>
</dbReference>
<feature type="transmembrane region" description="Helical" evidence="6">
    <location>
        <begin position="233"/>
        <end position="255"/>
    </location>
</feature>
<evidence type="ECO:0000256" key="6">
    <source>
        <dbReference type="SAM" id="Phobius"/>
    </source>
</evidence>
<keyword evidence="4 6" id="KW-1133">Transmembrane helix</keyword>
<feature type="transmembrane region" description="Helical" evidence="6">
    <location>
        <begin position="27"/>
        <end position="47"/>
    </location>
</feature>
<accession>A0AA37HXF7</accession>
<name>A0AA37HXF7_SEGBR</name>
<evidence type="ECO:0000313" key="7">
    <source>
        <dbReference type="EMBL" id="GJG28730.1"/>
    </source>
</evidence>
<feature type="transmembrane region" description="Helical" evidence="6">
    <location>
        <begin position="59"/>
        <end position="82"/>
    </location>
</feature>
<evidence type="ECO:0000256" key="5">
    <source>
        <dbReference type="ARBA" id="ARBA00023136"/>
    </source>
</evidence>
<dbReference type="PANTHER" id="PTHR30250:SF11">
    <property type="entry name" value="O-ANTIGEN TRANSPORTER-RELATED"/>
    <property type="match status" value="1"/>
</dbReference>
<feature type="transmembrane region" description="Helical" evidence="6">
    <location>
        <begin position="161"/>
        <end position="180"/>
    </location>
</feature>
<feature type="transmembrane region" description="Helical" evidence="6">
    <location>
        <begin position="436"/>
        <end position="463"/>
    </location>
</feature>
<dbReference type="Proteomes" id="UP000887043">
    <property type="component" value="Unassembled WGS sequence"/>
</dbReference>
<feature type="transmembrane region" description="Helical" evidence="6">
    <location>
        <begin position="267"/>
        <end position="286"/>
    </location>
</feature>
<comment type="caution">
    <text evidence="7">The sequence shown here is derived from an EMBL/GenBank/DDBJ whole genome shotgun (WGS) entry which is preliminary data.</text>
</comment>
<protein>
    <submittedName>
        <fullName evidence="7">Flippase</fullName>
    </submittedName>
</protein>
<feature type="transmembrane region" description="Helical" evidence="6">
    <location>
        <begin position="307"/>
        <end position="323"/>
    </location>
</feature>
<keyword evidence="3 6" id="KW-0812">Transmembrane</keyword>
<evidence type="ECO:0000256" key="2">
    <source>
        <dbReference type="ARBA" id="ARBA00022475"/>
    </source>
</evidence>
<reference evidence="7" key="1">
    <citation type="submission" date="2021-08" db="EMBL/GenBank/DDBJ databases">
        <title>Prevotella lacticifex sp. nov., isolated from rumen of cow.</title>
        <authorList>
            <person name="Shinkai T."/>
            <person name="Ikeyama N."/>
            <person name="Kumagai M."/>
            <person name="Ohmori H."/>
            <person name="Sakamoto M."/>
            <person name="Ohkuma M."/>
            <person name="Mitsumori M."/>
        </authorList>
    </citation>
    <scope>NUCLEOTIDE SEQUENCE</scope>
    <source>
        <strain evidence="7">DSM 11371</strain>
    </source>
</reference>
<dbReference type="GO" id="GO:0005886">
    <property type="term" value="C:plasma membrane"/>
    <property type="evidence" value="ECO:0007669"/>
    <property type="project" value="UniProtKB-SubCell"/>
</dbReference>
<organism evidence="7 8">
    <name type="scientific">Segatella bryantii</name>
    <name type="common">Prevotella bryantii</name>
    <dbReference type="NCBI Taxonomy" id="77095"/>
    <lineage>
        <taxon>Bacteria</taxon>
        <taxon>Pseudomonadati</taxon>
        <taxon>Bacteroidota</taxon>
        <taxon>Bacteroidia</taxon>
        <taxon>Bacteroidales</taxon>
        <taxon>Prevotellaceae</taxon>
        <taxon>Segatella</taxon>
    </lineage>
</organism>
<dbReference type="PANTHER" id="PTHR30250">
    <property type="entry name" value="PST FAMILY PREDICTED COLANIC ACID TRANSPORTER"/>
    <property type="match status" value="1"/>
</dbReference>
<feature type="transmembrane region" description="Helical" evidence="6">
    <location>
        <begin position="469"/>
        <end position="492"/>
    </location>
</feature>
<keyword evidence="5 6" id="KW-0472">Membrane</keyword>
<gene>
    <name evidence="7" type="ORF">PRRU23_24300</name>
</gene>
<comment type="subcellular location">
    <subcellularLocation>
        <location evidence="1">Cell membrane</location>
        <topology evidence="1">Multi-pass membrane protein</topology>
    </subcellularLocation>
</comment>
<evidence type="ECO:0000313" key="8">
    <source>
        <dbReference type="Proteomes" id="UP000887043"/>
    </source>
</evidence>
<feature type="transmembrane region" description="Helical" evidence="6">
    <location>
        <begin position="103"/>
        <end position="127"/>
    </location>
</feature>
<evidence type="ECO:0000256" key="3">
    <source>
        <dbReference type="ARBA" id="ARBA00022692"/>
    </source>
</evidence>
<keyword evidence="2" id="KW-1003">Cell membrane</keyword>
<feature type="transmembrane region" description="Helical" evidence="6">
    <location>
        <begin position="133"/>
        <end position="152"/>
    </location>
</feature>
<feature type="transmembrane region" description="Helical" evidence="6">
    <location>
        <begin position="402"/>
        <end position="424"/>
    </location>
</feature>
<dbReference type="Pfam" id="PF01943">
    <property type="entry name" value="Polysacc_synt"/>
    <property type="match status" value="1"/>
</dbReference>
<evidence type="ECO:0000256" key="4">
    <source>
        <dbReference type="ARBA" id="ARBA00022989"/>
    </source>
</evidence>
<dbReference type="EMBL" id="BPTR01000001">
    <property type="protein sequence ID" value="GJG28730.1"/>
    <property type="molecule type" value="Genomic_DNA"/>
</dbReference>
<feature type="transmembrane region" description="Helical" evidence="6">
    <location>
        <begin position="343"/>
        <end position="361"/>
    </location>
</feature>
<feature type="transmembrane region" description="Helical" evidence="6">
    <location>
        <begin position="186"/>
        <end position="206"/>
    </location>
</feature>
<sequence>MKHTKCGYGYKLEIEVCYMKSGIKSNFIFDILNTVTNLLFPLITFPYISRVLSPDGIGIASFCQSTIAYIVMIAALGIPTYGTREVSKIKDDKVKLSQFTYDIVFIHAAFSILAYAFALLLLFVPVISNVASIYLIASLHIILNLVGFTWFFQGIEEFRYIAIRGCVFRVISAILLFTFVKDSSDVDIYVFILVIAEAGNNICNLFKLRSIVSFKGLKPSYSIFKRHMKEISYLFLFSVSTLIYFNTDNIMIGFIKDTEAVGYYAPALKIQRLLMGLVLSVSTVLYPRLSKLSLDNKEEFNKLSRRGIKAIFAIGVPIIAGVYSEGKDVIQLFAGDDFLPSSWALYLLAPVIVLGVCSNLISRLLICQKLDITVLKCTSIGAITNILLNGALIYFLSYNGAAIASTISEIAVLGSMLVIGYYYLPQNLFSKTLVKYLLAGGVMFLSIWCIPIFEINIVLSLVFKSTVGLLAYLLVLFVFKDDIILPVIFQFINKYRCRQ</sequence>
<feature type="transmembrane region" description="Helical" evidence="6">
    <location>
        <begin position="373"/>
        <end position="396"/>
    </location>
</feature>